<feature type="transmembrane region" description="Helical" evidence="7">
    <location>
        <begin position="493"/>
        <end position="520"/>
    </location>
</feature>
<dbReference type="EMBL" id="VUJU01003180">
    <property type="protein sequence ID" value="KAF0758852.1"/>
    <property type="molecule type" value="Genomic_DNA"/>
</dbReference>
<keyword evidence="6 7" id="KW-0472">Membrane</keyword>
<dbReference type="OrthoDB" id="3936150at2759"/>
<feature type="transmembrane region" description="Helical" evidence="7">
    <location>
        <begin position="183"/>
        <end position="210"/>
    </location>
</feature>
<feature type="transmembrane region" description="Helical" evidence="7">
    <location>
        <begin position="96"/>
        <end position="113"/>
    </location>
</feature>
<protein>
    <submittedName>
        <fullName evidence="9">Synaptic vesicle glycoprotein 2B-like</fullName>
    </submittedName>
</protein>
<comment type="similarity">
    <text evidence="2">Belongs to the major facilitator superfamily.</text>
</comment>
<accession>A0A6G0YNC5</accession>
<keyword evidence="10" id="KW-1185">Reference proteome</keyword>
<gene>
    <name evidence="9" type="ORF">FWK35_00010458</name>
</gene>
<feature type="transmembrane region" description="Helical" evidence="7">
    <location>
        <begin position="422"/>
        <end position="440"/>
    </location>
</feature>
<name>A0A6G0YNC5_APHCR</name>
<dbReference type="PROSITE" id="PS50850">
    <property type="entry name" value="MFS"/>
    <property type="match status" value="1"/>
</dbReference>
<organism evidence="9 10">
    <name type="scientific">Aphis craccivora</name>
    <name type="common">Cowpea aphid</name>
    <dbReference type="NCBI Taxonomy" id="307492"/>
    <lineage>
        <taxon>Eukaryota</taxon>
        <taxon>Metazoa</taxon>
        <taxon>Ecdysozoa</taxon>
        <taxon>Arthropoda</taxon>
        <taxon>Hexapoda</taxon>
        <taxon>Insecta</taxon>
        <taxon>Pterygota</taxon>
        <taxon>Neoptera</taxon>
        <taxon>Paraneoptera</taxon>
        <taxon>Hemiptera</taxon>
        <taxon>Sternorrhyncha</taxon>
        <taxon>Aphidomorpha</taxon>
        <taxon>Aphidoidea</taxon>
        <taxon>Aphididae</taxon>
        <taxon>Aphidini</taxon>
        <taxon>Aphis</taxon>
        <taxon>Aphis</taxon>
    </lineage>
</organism>
<dbReference type="Pfam" id="PF00083">
    <property type="entry name" value="Sugar_tr"/>
    <property type="match status" value="1"/>
</dbReference>
<comment type="subcellular location">
    <subcellularLocation>
        <location evidence="1">Membrane</location>
        <topology evidence="1">Multi-pass membrane protein</topology>
    </subcellularLocation>
</comment>
<dbReference type="GO" id="GO:0022857">
    <property type="term" value="F:transmembrane transporter activity"/>
    <property type="evidence" value="ECO:0007669"/>
    <property type="project" value="InterPro"/>
</dbReference>
<evidence type="ECO:0000256" key="7">
    <source>
        <dbReference type="SAM" id="Phobius"/>
    </source>
</evidence>
<proteinExistence type="inferred from homology"/>
<keyword evidence="3" id="KW-0813">Transport</keyword>
<evidence type="ECO:0000256" key="1">
    <source>
        <dbReference type="ARBA" id="ARBA00004141"/>
    </source>
</evidence>
<dbReference type="GO" id="GO:0016020">
    <property type="term" value="C:membrane"/>
    <property type="evidence" value="ECO:0007669"/>
    <property type="project" value="UniProtKB-SubCell"/>
</dbReference>
<evidence type="ECO:0000256" key="6">
    <source>
        <dbReference type="ARBA" id="ARBA00023136"/>
    </source>
</evidence>
<feature type="transmembrane region" description="Helical" evidence="7">
    <location>
        <begin position="222"/>
        <end position="242"/>
    </location>
</feature>
<evidence type="ECO:0000256" key="3">
    <source>
        <dbReference type="ARBA" id="ARBA00022448"/>
    </source>
</evidence>
<evidence type="ECO:0000259" key="8">
    <source>
        <dbReference type="PROSITE" id="PS50850"/>
    </source>
</evidence>
<evidence type="ECO:0000313" key="10">
    <source>
        <dbReference type="Proteomes" id="UP000478052"/>
    </source>
</evidence>
<feature type="non-terminal residue" evidence="9">
    <location>
        <position position="566"/>
    </location>
</feature>
<evidence type="ECO:0000313" key="9">
    <source>
        <dbReference type="EMBL" id="KAF0758852.1"/>
    </source>
</evidence>
<dbReference type="Proteomes" id="UP000478052">
    <property type="component" value="Unassembled WGS sequence"/>
</dbReference>
<dbReference type="AlphaFoldDB" id="A0A6G0YNC5"/>
<dbReference type="InterPro" id="IPR005828">
    <property type="entry name" value="MFS_sugar_transport-like"/>
</dbReference>
<dbReference type="Gene3D" id="1.20.1250.20">
    <property type="entry name" value="MFS general substrate transporter like domains"/>
    <property type="match status" value="1"/>
</dbReference>
<dbReference type="PANTHER" id="PTHR23511:SF38">
    <property type="entry name" value="SYNAPTIC VESICLE 2-RELATED PROTEIN-LIKE PROTEIN"/>
    <property type="match status" value="1"/>
</dbReference>
<dbReference type="InterPro" id="IPR036259">
    <property type="entry name" value="MFS_trans_sf"/>
</dbReference>
<evidence type="ECO:0000256" key="5">
    <source>
        <dbReference type="ARBA" id="ARBA00022989"/>
    </source>
</evidence>
<sequence length="566" mass="63560">MDNHHVDGVGRFSLLAQGALDEVPSDINVGVRKSENEDSPVTFEEAQNESGTGKYQILLLIVCGLVNMSCAISSTAVSFISPAAEVDFDLNSTTKGVLNGAPFLGMVLGAYFWGICGDIKGRRTVILGSMGMDTLFTILSSLVQHVELFFLIRVGNGFAIIGASCMVYVYFGEFLTPSKRDSYLLFLELFWAFGMMVAPGLAMVIIPSNIVFFSSIYFKFNAWRFFILLTSIPSLISFIWIYQYPETPRFLMFRGYLIKSRDVLEQIYLVNNKYTTVPYSVQIFTQTHSAIWFDAGFIGGIPFIKNVKRRLTVLKNGHKTLFSKYFRNIIVACTIEFCLMASYITILVWVPELFSRYSNYKQQNTDGVNLCIASEWHLVNYSMFAGQTVSGNAYLAALLVACSSIPLVLLTGIIIKYCNKKILLSITCGVPVVFALLVTITHNDLQAELMCCFFEGFTSLTEPIIFCTIVELFPSNVRGVAFSMIVMTGRLGAIFGIIVFGILIDISCIMTFYALALLLLNYYKYSFHSINLEICNNELNFKTHFLDSERSDFKFLRNLSKTRKFA</sequence>
<dbReference type="PANTHER" id="PTHR23511">
    <property type="entry name" value="SYNAPTIC VESICLE GLYCOPROTEIN 2"/>
    <property type="match status" value="1"/>
</dbReference>
<feature type="transmembrane region" description="Helical" evidence="7">
    <location>
        <begin position="149"/>
        <end position="171"/>
    </location>
</feature>
<feature type="transmembrane region" description="Helical" evidence="7">
    <location>
        <begin position="57"/>
        <end position="84"/>
    </location>
</feature>
<feature type="transmembrane region" description="Helical" evidence="7">
    <location>
        <begin position="329"/>
        <end position="350"/>
    </location>
</feature>
<feature type="transmembrane region" description="Helical" evidence="7">
    <location>
        <begin position="393"/>
        <end position="415"/>
    </location>
</feature>
<dbReference type="SUPFAM" id="SSF103473">
    <property type="entry name" value="MFS general substrate transporter"/>
    <property type="match status" value="1"/>
</dbReference>
<evidence type="ECO:0000256" key="4">
    <source>
        <dbReference type="ARBA" id="ARBA00022692"/>
    </source>
</evidence>
<keyword evidence="4 7" id="KW-0812">Transmembrane</keyword>
<comment type="caution">
    <text evidence="9">The sequence shown here is derived from an EMBL/GenBank/DDBJ whole genome shotgun (WGS) entry which is preliminary data.</text>
</comment>
<keyword evidence="5 7" id="KW-1133">Transmembrane helix</keyword>
<reference evidence="9 10" key="1">
    <citation type="submission" date="2019-08" db="EMBL/GenBank/DDBJ databases">
        <title>Whole genome of Aphis craccivora.</title>
        <authorList>
            <person name="Voronova N.V."/>
            <person name="Shulinski R.S."/>
            <person name="Bandarenka Y.V."/>
            <person name="Zhorov D.G."/>
            <person name="Warner D."/>
        </authorList>
    </citation>
    <scope>NUCLEOTIDE SEQUENCE [LARGE SCALE GENOMIC DNA]</scope>
    <source>
        <strain evidence="9">180601</strain>
        <tissue evidence="9">Whole Body</tissue>
    </source>
</reference>
<feature type="domain" description="Major facilitator superfamily (MFS) profile" evidence="8">
    <location>
        <begin position="59"/>
        <end position="531"/>
    </location>
</feature>
<evidence type="ECO:0000256" key="2">
    <source>
        <dbReference type="ARBA" id="ARBA00008335"/>
    </source>
</evidence>
<dbReference type="InterPro" id="IPR020846">
    <property type="entry name" value="MFS_dom"/>
</dbReference>